<sequence>MKLVFGLIIIPLLLFATTTLANSKGPKFRSGTAECHGCWAVEPFDCPEGWSIEKHKLCYTCCKPLGYS</sequence>
<name>K5XD68_AGABU</name>
<dbReference type="OrthoDB" id="10353986at2759"/>
<evidence type="ECO:0000313" key="3">
    <source>
        <dbReference type="Proteomes" id="UP000008493"/>
    </source>
</evidence>
<dbReference type="HOGENOM" id="CLU_2793391_0_0_1"/>
<proteinExistence type="predicted"/>
<feature type="signal peptide" evidence="1">
    <location>
        <begin position="1"/>
        <end position="21"/>
    </location>
</feature>
<gene>
    <name evidence="2" type="ORF">AGABI1DRAFT_84195</name>
</gene>
<dbReference type="OMA" id="CWAVEPF"/>
<organism evidence="2 3">
    <name type="scientific">Agaricus bisporus var. burnettii (strain JB137-S8 / ATCC MYA-4627 / FGSC 10392)</name>
    <name type="common">White button mushroom</name>
    <dbReference type="NCBI Taxonomy" id="597362"/>
    <lineage>
        <taxon>Eukaryota</taxon>
        <taxon>Fungi</taxon>
        <taxon>Dikarya</taxon>
        <taxon>Basidiomycota</taxon>
        <taxon>Agaricomycotina</taxon>
        <taxon>Agaricomycetes</taxon>
        <taxon>Agaricomycetidae</taxon>
        <taxon>Agaricales</taxon>
        <taxon>Agaricineae</taxon>
        <taxon>Agaricaceae</taxon>
        <taxon>Agaricus</taxon>
    </lineage>
</organism>
<keyword evidence="3" id="KW-1185">Reference proteome</keyword>
<dbReference type="AlphaFoldDB" id="K5XD68"/>
<dbReference type="Proteomes" id="UP000008493">
    <property type="component" value="Unassembled WGS sequence"/>
</dbReference>
<evidence type="ECO:0000256" key="1">
    <source>
        <dbReference type="SAM" id="SignalP"/>
    </source>
</evidence>
<evidence type="ECO:0000313" key="2">
    <source>
        <dbReference type="EMBL" id="EKM81288.1"/>
    </source>
</evidence>
<reference evidence="3" key="1">
    <citation type="journal article" date="2012" name="Proc. Natl. Acad. Sci. U.S.A.">
        <title>Genome sequence of the button mushroom Agaricus bisporus reveals mechanisms governing adaptation to a humic-rich ecological niche.</title>
        <authorList>
            <person name="Morin E."/>
            <person name="Kohler A."/>
            <person name="Baker A.R."/>
            <person name="Foulongne-Oriol M."/>
            <person name="Lombard V."/>
            <person name="Nagy L.G."/>
            <person name="Ohm R.A."/>
            <person name="Patyshakuliyeva A."/>
            <person name="Brun A."/>
            <person name="Aerts A.L."/>
            <person name="Bailey A.M."/>
            <person name="Billette C."/>
            <person name="Coutinho P.M."/>
            <person name="Deakin G."/>
            <person name="Doddapaneni H."/>
            <person name="Floudas D."/>
            <person name="Grimwood J."/>
            <person name="Hilden K."/>
            <person name="Kuees U."/>
            <person name="LaButti K.M."/>
            <person name="Lapidus A."/>
            <person name="Lindquist E.A."/>
            <person name="Lucas S.M."/>
            <person name="Murat C."/>
            <person name="Riley R.W."/>
            <person name="Salamov A.A."/>
            <person name="Schmutz J."/>
            <person name="Subramanian V."/>
            <person name="Woesten H.A.B."/>
            <person name="Xu J."/>
            <person name="Eastwood D.C."/>
            <person name="Foster G.D."/>
            <person name="Sonnenberg A.S."/>
            <person name="Cullen D."/>
            <person name="de Vries R.P."/>
            <person name="Lundell T."/>
            <person name="Hibbett D.S."/>
            <person name="Henrissat B."/>
            <person name="Burton K.S."/>
            <person name="Kerrigan R.W."/>
            <person name="Challen M.P."/>
            <person name="Grigoriev I.V."/>
            <person name="Martin F."/>
        </authorList>
    </citation>
    <scope>NUCLEOTIDE SEQUENCE [LARGE SCALE GENOMIC DNA]</scope>
    <source>
        <strain evidence="3">JB137-S8 / ATCC MYA-4627 / FGSC 10392</strain>
    </source>
</reference>
<dbReference type="EMBL" id="JH971388">
    <property type="protein sequence ID" value="EKM81288.1"/>
    <property type="molecule type" value="Genomic_DNA"/>
</dbReference>
<accession>K5XD68</accession>
<protein>
    <submittedName>
        <fullName evidence="2">Uncharacterized protein</fullName>
    </submittedName>
</protein>
<dbReference type="KEGG" id="abp:AGABI1DRAFT84195"/>
<dbReference type="GeneID" id="18831967"/>
<feature type="chain" id="PRO_5003886326" evidence="1">
    <location>
        <begin position="22"/>
        <end position="68"/>
    </location>
</feature>
<keyword evidence="1" id="KW-0732">Signal</keyword>
<dbReference type="RefSeq" id="XP_007328736.1">
    <property type="nucleotide sequence ID" value="XM_007328674.1"/>
</dbReference>
<dbReference type="InParanoid" id="K5XD68"/>